<comment type="pathway">
    <text evidence="3">Amino-acid degradation; L-tryptophan degradation via kynurenine pathway; L-kynurenine from L-tryptophan: step 2/2.</text>
</comment>
<dbReference type="EMBL" id="CAWUON010000002">
    <property type="protein sequence ID" value="CAK7263105.1"/>
    <property type="molecule type" value="Genomic_DNA"/>
</dbReference>
<evidence type="ECO:0000256" key="2">
    <source>
        <dbReference type="ARBA" id="ARBA00023079"/>
    </source>
</evidence>
<comment type="subunit">
    <text evidence="3">Homodimer.</text>
</comment>
<dbReference type="GO" id="GO:0004061">
    <property type="term" value="F:arylformamidase activity"/>
    <property type="evidence" value="ECO:0007669"/>
    <property type="project" value="UniProtKB-EC"/>
</dbReference>
<dbReference type="HAMAP" id="MF_03014">
    <property type="entry name" value="KFase"/>
    <property type="match status" value="1"/>
</dbReference>
<evidence type="ECO:0000256" key="1">
    <source>
        <dbReference type="ARBA" id="ARBA00022801"/>
    </source>
</evidence>
<comment type="catalytic activity">
    <reaction evidence="3">
        <text>N-formyl-L-kynurenine + H2O = L-kynurenine + formate + H(+)</text>
        <dbReference type="Rhea" id="RHEA:13009"/>
        <dbReference type="ChEBI" id="CHEBI:15377"/>
        <dbReference type="ChEBI" id="CHEBI:15378"/>
        <dbReference type="ChEBI" id="CHEBI:15740"/>
        <dbReference type="ChEBI" id="CHEBI:57959"/>
        <dbReference type="ChEBI" id="CHEBI:58629"/>
        <dbReference type="EC" id="3.5.1.9"/>
    </reaction>
</comment>
<keyword evidence="5" id="KW-1185">Reference proteome</keyword>
<feature type="short sequence motif" description="HGGXW" evidence="3">
    <location>
        <begin position="46"/>
        <end position="50"/>
    </location>
</feature>
<dbReference type="InterPro" id="IPR027519">
    <property type="entry name" value="KFase_ver/fungi-typ"/>
</dbReference>
<sequence>MVTSLSHRQIRYGSESELQFVDVWERPASGREAAESSDRYWFIYIHGGAWRDPCCLTDTAVPAINRLLSSDPAYVDSGRIAGFASIGYRLSPHPRFPQDPETTPADKLRVAQHPHHIDDVRTGLAALAEDGGNTGSPADYIAHDRYIVYGHSCGAFLAFQLWNEEIVGRDRLPPCIVGLEGIYDLRGFVERGGNPEHGGGPDTDFAAVLAEIAQGAFGRDQDVWDRASPARYDFSKVGGSKAAKGQIARLAIVASSPEDELVDGGEIDSMEKALQAGAAHNSSLVYMALRDVRGRHDEVHEDGREVARILTEAVKRLDQMQGR</sequence>
<gene>
    <name evidence="4" type="primary">BNA7</name>
    <name evidence="4" type="ORF">SEPCBS119000_000313</name>
</gene>
<evidence type="ECO:0000256" key="3">
    <source>
        <dbReference type="HAMAP-Rule" id="MF_03014"/>
    </source>
</evidence>
<protein>
    <recommendedName>
        <fullName evidence="3">Kynurenine formamidase</fullName>
        <shortName evidence="3">KFA</shortName>
        <shortName evidence="3">KFase</shortName>
        <ecNumber evidence="3">3.5.1.9</ecNumber>
    </recommendedName>
    <alternativeName>
        <fullName evidence="3">Arylformamidase</fullName>
    </alternativeName>
    <alternativeName>
        <fullName evidence="3">N-formylkynurenine formamidase</fullName>
        <shortName evidence="3">FKF</shortName>
    </alternativeName>
</protein>
<comment type="similarity">
    <text evidence="3">Belongs to the kynurenine formamidase family.</text>
</comment>
<feature type="active site" evidence="3">
    <location>
        <position position="259"/>
    </location>
</feature>
<dbReference type="SUPFAM" id="SSF53474">
    <property type="entry name" value="alpha/beta-Hydrolases"/>
    <property type="match status" value="1"/>
</dbReference>
<feature type="active site" evidence="3">
    <location>
        <position position="296"/>
    </location>
</feature>
<dbReference type="Gene3D" id="3.40.50.1820">
    <property type="entry name" value="alpha/beta hydrolase"/>
    <property type="match status" value="1"/>
</dbReference>
<organism evidence="4 5">
    <name type="scientific">Sporothrix epigloea</name>
    <dbReference type="NCBI Taxonomy" id="1892477"/>
    <lineage>
        <taxon>Eukaryota</taxon>
        <taxon>Fungi</taxon>
        <taxon>Dikarya</taxon>
        <taxon>Ascomycota</taxon>
        <taxon>Pezizomycotina</taxon>
        <taxon>Sordariomycetes</taxon>
        <taxon>Sordariomycetidae</taxon>
        <taxon>Ophiostomatales</taxon>
        <taxon>Ophiostomataceae</taxon>
        <taxon>Sporothrix</taxon>
    </lineage>
</organism>
<proteinExistence type="inferred from homology"/>
<dbReference type="InterPro" id="IPR029058">
    <property type="entry name" value="AB_hydrolase_fold"/>
</dbReference>
<dbReference type="Proteomes" id="UP001642502">
    <property type="component" value="Unassembled WGS sequence"/>
</dbReference>
<comment type="caution">
    <text evidence="4">The sequence shown here is derived from an EMBL/GenBank/DDBJ whole genome shotgun (WGS) entry which is preliminary data.</text>
</comment>
<comment type="domain">
    <text evidence="3">The main chain amide nitrogen atoms of the second glycine and its adjacent residue in the HGGXW motif define the oxyanion hole, and stabilize the oxyanion that forms during the nucleophilic attack by the catalytic serine during substrate cleavage.</text>
</comment>
<dbReference type="EC" id="3.5.1.9" evidence="3"/>
<evidence type="ECO:0000313" key="4">
    <source>
        <dbReference type="EMBL" id="CAK7263105.1"/>
    </source>
</evidence>
<comment type="function">
    <text evidence="3">Catalyzes the hydrolysis of N-formyl-L-kynurenine to L-kynurenine, the second step in the kynurenine pathway of tryptophan degradation. Kynurenine may be further oxidized to nicotinic acid, NAD(H) and NADP(H). Required for elimination of toxic metabolites.</text>
</comment>
<accession>A0ABP0D4F7</accession>
<keyword evidence="1 3" id="KW-0378">Hydrolase</keyword>
<evidence type="ECO:0000313" key="5">
    <source>
        <dbReference type="Proteomes" id="UP001642502"/>
    </source>
</evidence>
<reference evidence="4 5" key="1">
    <citation type="submission" date="2024-01" db="EMBL/GenBank/DDBJ databases">
        <authorList>
            <person name="Allen C."/>
            <person name="Tagirdzhanova G."/>
        </authorList>
    </citation>
    <scope>NUCLEOTIDE SEQUENCE [LARGE SCALE GENOMIC DNA]</scope>
    <source>
        <strain evidence="4 5">CBS 119000</strain>
    </source>
</reference>
<feature type="active site" description="Nucleophile" evidence="3">
    <location>
        <position position="152"/>
    </location>
</feature>
<keyword evidence="2 3" id="KW-0823">Tryptophan catabolism</keyword>
<name>A0ABP0D4F7_9PEZI</name>